<organism evidence="1 2">
    <name type="scientific">Rhizoctonia solani</name>
    <dbReference type="NCBI Taxonomy" id="456999"/>
    <lineage>
        <taxon>Eukaryota</taxon>
        <taxon>Fungi</taxon>
        <taxon>Dikarya</taxon>
        <taxon>Basidiomycota</taxon>
        <taxon>Agaricomycotina</taxon>
        <taxon>Agaricomycetes</taxon>
        <taxon>Cantharellales</taxon>
        <taxon>Ceratobasidiaceae</taxon>
        <taxon>Rhizoctonia</taxon>
    </lineage>
</organism>
<dbReference type="AlphaFoldDB" id="A0A8H2WBI3"/>
<dbReference type="Proteomes" id="UP000663840">
    <property type="component" value="Unassembled WGS sequence"/>
</dbReference>
<proteinExistence type="predicted"/>
<evidence type="ECO:0000313" key="2">
    <source>
        <dbReference type="Proteomes" id="UP000663840"/>
    </source>
</evidence>
<gene>
    <name evidence="1" type="ORF">RDB_LOCUS7764</name>
</gene>
<accession>A0A8H2WBI3</accession>
<reference evidence="1" key="1">
    <citation type="submission" date="2021-01" db="EMBL/GenBank/DDBJ databases">
        <authorList>
            <person name="Kaushik A."/>
        </authorList>
    </citation>
    <scope>NUCLEOTIDE SEQUENCE</scope>
    <source>
        <strain evidence="1">AG1-1A</strain>
    </source>
</reference>
<protein>
    <submittedName>
        <fullName evidence="1">Uncharacterized protein</fullName>
    </submittedName>
</protein>
<comment type="caution">
    <text evidence="1">The sequence shown here is derived from an EMBL/GenBank/DDBJ whole genome shotgun (WGS) entry which is preliminary data.</text>
</comment>
<dbReference type="EMBL" id="CAJMWR010000142">
    <property type="protein sequence ID" value="CAE6349301.1"/>
    <property type="molecule type" value="Genomic_DNA"/>
</dbReference>
<sequence>MNVLFRLVNTLLSRAPDPTDITSTLSPATSPIDLPEDIIRFIVQLYVETVLSKVNTIRELRKGRKAYWTSIAPLARTSKGLRAIVIAIWQAKWATCCSKTCLSHVQSHGDRLPPGLRILTVDDHWNPENLNLNLPALKKLENLSIDYHKLLSYSRPLQQFRILPGVSSLPFSLRRLEILHFHGSVQNFLPLVKSCCPKLVELRLVLCTMFNNPDCGWWRVNSHNQYLIGSHRDTALGQIAVLASQLEGLELQHFHINYYFADLDSVFRHRLNHKQYHPRGHRDVTDPLYGIRAYNPLHLAAQASDDAPPINTRIPRLADKKLWAVSCPQCKRELEAPIEVTERLAVSLLSARHKSLKTVSFGGFLSQGRTEPSEWMIVRERNGSRLAVWTQRPGTGQSWKLHEFERLDYGPQWTLLG</sequence>
<evidence type="ECO:0000313" key="1">
    <source>
        <dbReference type="EMBL" id="CAE6349301.1"/>
    </source>
</evidence>
<name>A0A8H2WBI3_9AGAM</name>